<name>A0A7S1L030_ALECA</name>
<feature type="compositionally biased region" description="Basic residues" evidence="1">
    <location>
        <begin position="47"/>
        <end position="56"/>
    </location>
</feature>
<evidence type="ECO:0000313" key="2">
    <source>
        <dbReference type="EMBL" id="CAD9090894.1"/>
    </source>
</evidence>
<organism evidence="2">
    <name type="scientific">Alexandrium catenella</name>
    <name type="common">Red tide dinoflagellate</name>
    <name type="synonym">Gonyaulax catenella</name>
    <dbReference type="NCBI Taxonomy" id="2925"/>
    <lineage>
        <taxon>Eukaryota</taxon>
        <taxon>Sar</taxon>
        <taxon>Alveolata</taxon>
        <taxon>Dinophyceae</taxon>
        <taxon>Gonyaulacales</taxon>
        <taxon>Pyrocystaceae</taxon>
        <taxon>Alexandrium</taxon>
    </lineage>
</organism>
<feature type="compositionally biased region" description="Low complexity" evidence="1">
    <location>
        <begin position="241"/>
        <end position="252"/>
    </location>
</feature>
<reference evidence="2" key="1">
    <citation type="submission" date="2021-01" db="EMBL/GenBank/DDBJ databases">
        <authorList>
            <person name="Corre E."/>
            <person name="Pelletier E."/>
            <person name="Niang G."/>
            <person name="Scheremetjew M."/>
            <person name="Finn R."/>
            <person name="Kale V."/>
            <person name="Holt S."/>
            <person name="Cochrane G."/>
            <person name="Meng A."/>
            <person name="Brown T."/>
            <person name="Cohen L."/>
        </authorList>
    </citation>
    <scope>NUCLEOTIDE SEQUENCE</scope>
    <source>
        <strain evidence="2">OF101</strain>
    </source>
</reference>
<proteinExistence type="predicted"/>
<gene>
    <name evidence="2" type="ORF">ACAT0790_LOCUS2722</name>
</gene>
<protein>
    <submittedName>
        <fullName evidence="2">Uncharacterized protein</fullName>
    </submittedName>
</protein>
<accession>A0A7S1L030</accession>
<dbReference type="EMBL" id="HBGE01004503">
    <property type="protein sequence ID" value="CAD9090894.1"/>
    <property type="molecule type" value="Transcribed_RNA"/>
</dbReference>
<dbReference type="AlphaFoldDB" id="A0A7S1L030"/>
<sequence>MPSPFAYNCMPDHSNKFSAEYFAPVRQQNNAGLIYGNGVRPEDVARHTRRASRPASHHGDEQVPMQLRGLDEADEGVVEWKSGGFTSLRKARSTGSLPKEHPSMQEARKFYPKLAARNRDGNASFRPMASRKAEAFSTHRASDEHHRIRSGKWKLAAVADGLQQATAGALEKLDLDKLKMDAMEGLRDKAKAQMRLEGISKEQQSLVLEELSSVLEEHKQIVRAKRPSLAPAAEPQAEDGPPAAATPAGSFPAAPPMPPDLGGLSLPPMAV</sequence>
<feature type="region of interest" description="Disordered" evidence="1">
    <location>
        <begin position="225"/>
        <end position="271"/>
    </location>
</feature>
<feature type="region of interest" description="Disordered" evidence="1">
    <location>
        <begin position="44"/>
        <end position="64"/>
    </location>
</feature>
<evidence type="ECO:0000256" key="1">
    <source>
        <dbReference type="SAM" id="MobiDB-lite"/>
    </source>
</evidence>